<name>A0A0H3ACN2_NITV4</name>
<dbReference type="NCBIfam" id="TIGR03019">
    <property type="entry name" value="pepcterm_femAB"/>
    <property type="match status" value="1"/>
</dbReference>
<keyword evidence="8" id="KW-0614">Plasmid</keyword>
<dbReference type="InterPro" id="IPR003447">
    <property type="entry name" value="FEMABX"/>
</dbReference>
<evidence type="ECO:0000256" key="5">
    <source>
        <dbReference type="ARBA" id="ARBA00023315"/>
    </source>
</evidence>
<dbReference type="RefSeq" id="WP_011787328.1">
    <property type="nucleotide sequence ID" value="NC_008741.1"/>
</dbReference>
<dbReference type="PANTHER" id="PTHR36174">
    <property type="entry name" value="LIPID II:GLYCINE GLYCYLTRANSFERASE"/>
    <property type="match status" value="1"/>
</dbReference>
<dbReference type="KEGG" id="dvl:Dvul_3065"/>
<dbReference type="SUPFAM" id="SSF55729">
    <property type="entry name" value="Acyl-CoA N-acyltransferases (Nat)"/>
    <property type="match status" value="2"/>
</dbReference>
<evidence type="ECO:0000259" key="7">
    <source>
        <dbReference type="Pfam" id="PF13480"/>
    </source>
</evidence>
<dbReference type="GO" id="GO:0009252">
    <property type="term" value="P:peptidoglycan biosynthetic process"/>
    <property type="evidence" value="ECO:0007669"/>
    <property type="project" value="UniProtKB-KW"/>
</dbReference>
<protein>
    <recommendedName>
        <fullName evidence="7">BioF2-like acetyltransferase domain-containing protein</fullName>
    </recommendedName>
</protein>
<dbReference type="InterPro" id="IPR017469">
    <property type="entry name" value="PEP-CTERM_FemAB-rel"/>
</dbReference>
<accession>A0A0H3ACN2</accession>
<proteinExistence type="inferred from homology"/>
<dbReference type="EMBL" id="CP000528">
    <property type="protein sequence ID" value="ABM30076.1"/>
    <property type="molecule type" value="Genomic_DNA"/>
</dbReference>
<sequence>MSDMEVRGVDPNAPQEAALWDAYVAAHAESTGYHRMGWTRVAQRAFGHAAYPLAAFDGGRIAGVLPLVHIRSRLFGRFLVSLPFVNYGGLLADSAEAAQALIDEAEGLLRRTGAGSIELRHVGPPRLGLSAKSHKVTMLLDLPDDPDTLWRGLRDKVRNQVRKAGKSGLTVEQGGAGLLGPFYDVFAVNMRDLGTPVYSRRFFETIMDEFPGATRIVAVRDGDAVVAAALCYTHGNTFEVPWASSLRTHRDRCPNNLMYWHCMETACREGFTVFDFGRSSRDSGPWRFKAQWGAREVPLSWEYLLADGAPLPDLNPSSARFSLAVRVWRHLPVALTRFIGPHIVRSIP</sequence>
<dbReference type="GO" id="GO:0008360">
    <property type="term" value="P:regulation of cell shape"/>
    <property type="evidence" value="ECO:0007669"/>
    <property type="project" value="UniProtKB-KW"/>
</dbReference>
<evidence type="ECO:0000313" key="9">
    <source>
        <dbReference type="Proteomes" id="UP000009173"/>
    </source>
</evidence>
<reference evidence="9" key="1">
    <citation type="journal article" date="2009" name="Environ. Microbiol.">
        <title>Contribution of mobile genetic elements to Desulfovibrio vulgaris genome plasticity.</title>
        <authorList>
            <person name="Walker C.B."/>
            <person name="Stolyar S."/>
            <person name="Chivian D."/>
            <person name="Pinel N."/>
            <person name="Gabster J.A."/>
            <person name="Dehal P.S."/>
            <person name="He Z."/>
            <person name="Yang Z.K."/>
            <person name="Yen H.C."/>
            <person name="Zhou J."/>
            <person name="Wall J.D."/>
            <person name="Hazen T.C."/>
            <person name="Arkin A.P."/>
            <person name="Stahl D.A."/>
        </authorList>
    </citation>
    <scope>NUCLEOTIDE SEQUENCE [LARGE SCALE GENOMIC DNA]</scope>
    <source>
        <strain evidence="9">DP4</strain>
        <plasmid evidence="9">Plasmid pDVUL01</plasmid>
    </source>
</reference>
<comment type="similarity">
    <text evidence="1">Belongs to the FemABX family.</text>
</comment>
<organism evidence="8 9">
    <name type="scientific">Nitratidesulfovibrio vulgaris (strain DP4)</name>
    <name type="common">Desulfovibrio vulgaris</name>
    <dbReference type="NCBI Taxonomy" id="391774"/>
    <lineage>
        <taxon>Bacteria</taxon>
        <taxon>Pseudomonadati</taxon>
        <taxon>Thermodesulfobacteriota</taxon>
        <taxon>Desulfovibrionia</taxon>
        <taxon>Desulfovibrionales</taxon>
        <taxon>Desulfovibrionaceae</taxon>
        <taxon>Nitratidesulfovibrio</taxon>
    </lineage>
</organism>
<feature type="domain" description="BioF2-like acetyltransferase" evidence="7">
    <location>
        <begin position="153"/>
        <end position="280"/>
    </location>
</feature>
<dbReference type="PANTHER" id="PTHR36174:SF1">
    <property type="entry name" value="LIPID II:GLYCINE GLYCYLTRANSFERASE"/>
    <property type="match status" value="1"/>
</dbReference>
<dbReference type="AlphaFoldDB" id="A0A0H3ACN2"/>
<dbReference type="Proteomes" id="UP000009173">
    <property type="component" value="Plasmid pDVUL01"/>
</dbReference>
<geneLocation type="plasmid" evidence="8 9">
    <name>pDVUL01</name>
</geneLocation>
<dbReference type="HOGENOM" id="CLU_042156_0_0_7"/>
<gene>
    <name evidence="8" type="ordered locus">Dvul_3065</name>
</gene>
<keyword evidence="5" id="KW-0012">Acyltransferase</keyword>
<dbReference type="PROSITE" id="PS51191">
    <property type="entry name" value="FEMABX"/>
    <property type="match status" value="1"/>
</dbReference>
<evidence type="ECO:0000256" key="2">
    <source>
        <dbReference type="ARBA" id="ARBA00022679"/>
    </source>
</evidence>
<dbReference type="GO" id="GO:0071555">
    <property type="term" value="P:cell wall organization"/>
    <property type="evidence" value="ECO:0007669"/>
    <property type="project" value="UniProtKB-KW"/>
</dbReference>
<keyword evidence="3" id="KW-0133">Cell shape</keyword>
<dbReference type="InterPro" id="IPR016181">
    <property type="entry name" value="Acyl_CoA_acyltransferase"/>
</dbReference>
<evidence type="ECO:0000256" key="4">
    <source>
        <dbReference type="ARBA" id="ARBA00022984"/>
    </source>
</evidence>
<evidence type="ECO:0000313" key="8">
    <source>
        <dbReference type="EMBL" id="ABM30076.1"/>
    </source>
</evidence>
<dbReference type="InterPro" id="IPR038740">
    <property type="entry name" value="BioF2-like_GNAT_dom"/>
</dbReference>
<evidence type="ECO:0000256" key="3">
    <source>
        <dbReference type="ARBA" id="ARBA00022960"/>
    </source>
</evidence>
<dbReference type="InterPro" id="IPR050644">
    <property type="entry name" value="PG_Glycine_Bridge_Synth"/>
</dbReference>
<keyword evidence="2" id="KW-0808">Transferase</keyword>
<keyword evidence="4" id="KW-0573">Peptidoglycan synthesis</keyword>
<dbReference type="Gene3D" id="3.40.630.30">
    <property type="match status" value="1"/>
</dbReference>
<evidence type="ECO:0000256" key="6">
    <source>
        <dbReference type="ARBA" id="ARBA00023316"/>
    </source>
</evidence>
<dbReference type="Pfam" id="PF13480">
    <property type="entry name" value="Acetyltransf_6"/>
    <property type="match status" value="1"/>
</dbReference>
<keyword evidence="6" id="KW-0961">Cell wall biogenesis/degradation</keyword>
<evidence type="ECO:0000256" key="1">
    <source>
        <dbReference type="ARBA" id="ARBA00009943"/>
    </source>
</evidence>
<dbReference type="GO" id="GO:0016755">
    <property type="term" value="F:aminoacyltransferase activity"/>
    <property type="evidence" value="ECO:0007669"/>
    <property type="project" value="InterPro"/>
</dbReference>